<dbReference type="PIRSF" id="PIRSF001500">
    <property type="entry name" value="Chor_mut_pdt_Ppr"/>
    <property type="match status" value="1"/>
</dbReference>
<dbReference type="InterPro" id="IPR045865">
    <property type="entry name" value="ACT-like_dom_sf"/>
</dbReference>
<feature type="domain" description="ACT" evidence="12">
    <location>
        <begin position="196"/>
        <end position="273"/>
    </location>
</feature>
<evidence type="ECO:0000259" key="11">
    <source>
        <dbReference type="PROSITE" id="PS51171"/>
    </source>
</evidence>
<evidence type="ECO:0000259" key="12">
    <source>
        <dbReference type="PROSITE" id="PS51671"/>
    </source>
</evidence>
<keyword evidence="7 13" id="KW-0456">Lyase</keyword>
<dbReference type="EC" id="4.2.1.51" evidence="2"/>
<comment type="pathway">
    <text evidence="1">Amino-acid biosynthesis; L-phenylalanine biosynthesis; phenylpyruvate from prephenate: step 1/1.</text>
</comment>
<evidence type="ECO:0000256" key="1">
    <source>
        <dbReference type="ARBA" id="ARBA00004741"/>
    </source>
</evidence>
<dbReference type="GO" id="GO:0005737">
    <property type="term" value="C:cytoplasm"/>
    <property type="evidence" value="ECO:0007669"/>
    <property type="project" value="TreeGrafter"/>
</dbReference>
<evidence type="ECO:0000313" key="13">
    <source>
        <dbReference type="EMBL" id="MDP9904419.1"/>
    </source>
</evidence>
<organism evidence="13 16">
    <name type="scientific">Arthrobacter bambusae</name>
    <dbReference type="NCBI Taxonomy" id="1338426"/>
    <lineage>
        <taxon>Bacteria</taxon>
        <taxon>Bacillati</taxon>
        <taxon>Actinomycetota</taxon>
        <taxon>Actinomycetes</taxon>
        <taxon>Micrococcales</taxon>
        <taxon>Micrococcaceae</taxon>
        <taxon>Arthrobacter</taxon>
    </lineage>
</organism>
<evidence type="ECO:0000313" key="14">
    <source>
        <dbReference type="EMBL" id="MDQ0178928.1"/>
    </source>
</evidence>
<dbReference type="InterPro" id="IPR001086">
    <property type="entry name" value="Preph_deHydtase"/>
</dbReference>
<dbReference type="Proteomes" id="UP001242995">
    <property type="component" value="Unassembled WGS sequence"/>
</dbReference>
<reference evidence="13 15" key="1">
    <citation type="submission" date="2023-07" db="EMBL/GenBank/DDBJ databases">
        <title>Sorghum-associated microbial communities from plants grown in Nebraska, USA.</title>
        <authorList>
            <person name="Schachtman D."/>
        </authorList>
    </citation>
    <scope>NUCLEOTIDE SEQUENCE</scope>
    <source>
        <strain evidence="13">DS1006</strain>
        <strain evidence="14 15">DS1016</strain>
    </source>
</reference>
<proteinExistence type="predicted"/>
<evidence type="ECO:0000256" key="4">
    <source>
        <dbReference type="ARBA" id="ARBA00022605"/>
    </source>
</evidence>
<dbReference type="SUPFAM" id="SSF53850">
    <property type="entry name" value="Periplasmic binding protein-like II"/>
    <property type="match status" value="1"/>
</dbReference>
<evidence type="ECO:0000313" key="15">
    <source>
        <dbReference type="Proteomes" id="UP001230951"/>
    </source>
</evidence>
<dbReference type="PROSITE" id="PS00857">
    <property type="entry name" value="PREPHENATE_DEHYDR_1"/>
    <property type="match status" value="1"/>
</dbReference>
<feature type="region of interest" description="Disordered" evidence="10">
    <location>
        <begin position="280"/>
        <end position="302"/>
    </location>
</feature>
<dbReference type="CDD" id="cd04905">
    <property type="entry name" value="ACT_CM-PDT"/>
    <property type="match status" value="1"/>
</dbReference>
<dbReference type="CDD" id="cd13631">
    <property type="entry name" value="PBP2_Ct-PDT_like"/>
    <property type="match status" value="1"/>
</dbReference>
<feature type="compositionally biased region" description="Low complexity" evidence="10">
    <location>
        <begin position="283"/>
        <end position="302"/>
    </location>
</feature>
<dbReference type="Gene3D" id="3.40.190.10">
    <property type="entry name" value="Periplasmic binding protein-like II"/>
    <property type="match status" value="2"/>
</dbReference>
<dbReference type="EMBL" id="JAUSRG010000002">
    <property type="protein sequence ID" value="MDP9904419.1"/>
    <property type="molecule type" value="Genomic_DNA"/>
</dbReference>
<keyword evidence="6" id="KW-0584">Phenylalanine biosynthesis</keyword>
<dbReference type="Gene3D" id="3.30.70.260">
    <property type="match status" value="1"/>
</dbReference>
<dbReference type="GO" id="GO:0004664">
    <property type="term" value="F:prephenate dehydratase activity"/>
    <property type="evidence" value="ECO:0007669"/>
    <property type="project" value="UniProtKB-EC"/>
</dbReference>
<evidence type="ECO:0000256" key="2">
    <source>
        <dbReference type="ARBA" id="ARBA00013147"/>
    </source>
</evidence>
<gene>
    <name evidence="13" type="ORF">J2S90_001365</name>
    <name evidence="14" type="ORF">J2S93_000335</name>
</gene>
<feature type="domain" description="Prephenate dehydratase" evidence="11">
    <location>
        <begin position="4"/>
        <end position="179"/>
    </location>
</feature>
<dbReference type="NCBIfam" id="NF008866">
    <property type="entry name" value="PRK11899.1"/>
    <property type="match status" value="1"/>
</dbReference>
<evidence type="ECO:0000256" key="9">
    <source>
        <dbReference type="PIRSR" id="PIRSR001500-2"/>
    </source>
</evidence>
<dbReference type="PANTHER" id="PTHR21022">
    <property type="entry name" value="PREPHENATE DEHYDRATASE P PROTEIN"/>
    <property type="match status" value="1"/>
</dbReference>
<keyword evidence="5" id="KW-0057">Aromatic amino acid biosynthesis</keyword>
<dbReference type="EMBL" id="JAUSTF010000001">
    <property type="protein sequence ID" value="MDQ0178928.1"/>
    <property type="molecule type" value="Genomic_DNA"/>
</dbReference>
<keyword evidence="4" id="KW-0028">Amino-acid biosynthesis</keyword>
<sequence>MVRKVAYQGEPGANSNIACLQMFPDMEPVPCPSFEDAFELVKSGDADLAMIPIENSIAGRVADIHVLLPESGLQIVGEHFLRIRFHLLGIPGSTLEQAREVHSHVHALGQCRKLIRSMGLNPVVAGDTAGSAREVRDWNDASKVSLAPPLAAQMYGLDVLAEDVEDDATNTTRFVALSRERRQQTRDELPGPVITSFVFRVRNVPSALYKALGGFATNGVNMTRLESYMVGNEFAATTFMADVEGHPSDTPVRLALEELEFFTDEVRVLGVYAAAPYRSQGFTNSGNPGTTPAGTPKTTLSL</sequence>
<keyword evidence="15" id="KW-1185">Reference proteome</keyword>
<comment type="catalytic activity">
    <reaction evidence="8">
        <text>prephenate + H(+) = 3-phenylpyruvate + CO2 + H2O</text>
        <dbReference type="Rhea" id="RHEA:21648"/>
        <dbReference type="ChEBI" id="CHEBI:15377"/>
        <dbReference type="ChEBI" id="CHEBI:15378"/>
        <dbReference type="ChEBI" id="CHEBI:16526"/>
        <dbReference type="ChEBI" id="CHEBI:18005"/>
        <dbReference type="ChEBI" id="CHEBI:29934"/>
        <dbReference type="EC" id="4.2.1.51"/>
    </reaction>
</comment>
<dbReference type="PANTHER" id="PTHR21022:SF19">
    <property type="entry name" value="PREPHENATE DEHYDRATASE-RELATED"/>
    <property type="match status" value="1"/>
</dbReference>
<dbReference type="GO" id="GO:0009094">
    <property type="term" value="P:L-phenylalanine biosynthetic process"/>
    <property type="evidence" value="ECO:0007669"/>
    <property type="project" value="UniProtKB-KW"/>
</dbReference>
<evidence type="ECO:0000313" key="16">
    <source>
        <dbReference type="Proteomes" id="UP001242995"/>
    </source>
</evidence>
<evidence type="ECO:0000256" key="10">
    <source>
        <dbReference type="SAM" id="MobiDB-lite"/>
    </source>
</evidence>
<dbReference type="PROSITE" id="PS51671">
    <property type="entry name" value="ACT"/>
    <property type="match status" value="1"/>
</dbReference>
<dbReference type="RefSeq" id="WP_306960065.1">
    <property type="nucleotide sequence ID" value="NZ_JAUSRG010000002.1"/>
</dbReference>
<dbReference type="AlphaFoldDB" id="A0AAW8DGR8"/>
<evidence type="ECO:0000256" key="8">
    <source>
        <dbReference type="ARBA" id="ARBA00047848"/>
    </source>
</evidence>
<evidence type="ECO:0000256" key="6">
    <source>
        <dbReference type="ARBA" id="ARBA00023222"/>
    </source>
</evidence>
<comment type="caution">
    <text evidence="13">The sequence shown here is derived from an EMBL/GenBank/DDBJ whole genome shotgun (WGS) entry which is preliminary data.</text>
</comment>
<protein>
    <recommendedName>
        <fullName evidence="3">Prephenate dehydratase</fullName>
        <ecNumber evidence="2">4.2.1.51</ecNumber>
    </recommendedName>
</protein>
<name>A0AAW8DGR8_9MICC</name>
<evidence type="ECO:0000256" key="7">
    <source>
        <dbReference type="ARBA" id="ARBA00023239"/>
    </source>
</evidence>
<feature type="site" description="Essential for prephenate dehydratase activity" evidence="9">
    <location>
        <position position="172"/>
    </location>
</feature>
<evidence type="ECO:0000256" key="5">
    <source>
        <dbReference type="ARBA" id="ARBA00023141"/>
    </source>
</evidence>
<dbReference type="Proteomes" id="UP001230951">
    <property type="component" value="Unassembled WGS sequence"/>
</dbReference>
<dbReference type="SUPFAM" id="SSF55021">
    <property type="entry name" value="ACT-like"/>
    <property type="match status" value="1"/>
</dbReference>
<dbReference type="InterPro" id="IPR002912">
    <property type="entry name" value="ACT_dom"/>
</dbReference>
<dbReference type="InterPro" id="IPR008242">
    <property type="entry name" value="Chor_mutase/pphenate_deHydtase"/>
</dbReference>
<evidence type="ECO:0000256" key="3">
    <source>
        <dbReference type="ARBA" id="ARBA00021872"/>
    </source>
</evidence>
<dbReference type="InterPro" id="IPR018528">
    <property type="entry name" value="Preph_deHydtase_CS"/>
</dbReference>
<accession>A0AAW8DGR8</accession>
<dbReference type="Pfam" id="PF00800">
    <property type="entry name" value="PDT"/>
    <property type="match status" value="1"/>
</dbReference>
<dbReference type="PROSITE" id="PS51171">
    <property type="entry name" value="PREPHENATE_DEHYDR_3"/>
    <property type="match status" value="1"/>
</dbReference>